<evidence type="ECO:0000313" key="3">
    <source>
        <dbReference type="Proteomes" id="UP000588098"/>
    </source>
</evidence>
<organism evidence="2 3">
    <name type="scientific">Streptomyces zagrosensis</name>
    <dbReference type="NCBI Taxonomy" id="1042984"/>
    <lineage>
        <taxon>Bacteria</taxon>
        <taxon>Bacillati</taxon>
        <taxon>Actinomycetota</taxon>
        <taxon>Actinomycetes</taxon>
        <taxon>Kitasatosporales</taxon>
        <taxon>Streptomycetaceae</taxon>
        <taxon>Streptomyces</taxon>
    </lineage>
</organism>
<feature type="compositionally biased region" description="Basic and acidic residues" evidence="1">
    <location>
        <begin position="1"/>
        <end position="10"/>
    </location>
</feature>
<reference evidence="2 3" key="1">
    <citation type="submission" date="2020-08" db="EMBL/GenBank/DDBJ databases">
        <title>Genomic Encyclopedia of Type Strains, Phase III (KMG-III): the genomes of soil and plant-associated and newly described type strains.</title>
        <authorList>
            <person name="Whitman W."/>
        </authorList>
    </citation>
    <scope>NUCLEOTIDE SEQUENCE [LARGE SCALE GENOMIC DNA]</scope>
    <source>
        <strain evidence="2 3">CECT 8305</strain>
    </source>
</reference>
<evidence type="ECO:0000313" key="2">
    <source>
        <dbReference type="EMBL" id="MBB5933924.1"/>
    </source>
</evidence>
<accession>A0A7W9Q5T8</accession>
<dbReference type="RefSeq" id="WP_184569234.1">
    <property type="nucleotide sequence ID" value="NZ_JACHJL010000002.1"/>
</dbReference>
<proteinExistence type="predicted"/>
<dbReference type="AlphaFoldDB" id="A0A7W9Q5T8"/>
<dbReference type="Pfam" id="PF15575">
    <property type="entry name" value="Imm49"/>
    <property type="match status" value="1"/>
</dbReference>
<protein>
    <recommendedName>
        <fullName evidence="4">Immunity 49 family protein</fullName>
    </recommendedName>
</protein>
<keyword evidence="3" id="KW-1185">Reference proteome</keyword>
<gene>
    <name evidence="2" type="ORF">FHS42_000950</name>
</gene>
<dbReference type="Proteomes" id="UP000588098">
    <property type="component" value="Unassembled WGS sequence"/>
</dbReference>
<sequence>MPTRITRDDSLPVDGDSAFSGKADEDTEEGISRLESAPQVFGLTFADTVSTAELHCLSDPAVSKVETWEAWLTAMQTGSALFAAATAPAGTTVSCRIGGKVRSIPATGPQHFTDAGNWLTAFWLAITCRDQARMTELSRVSISLLRESGAVYDEYIYHWVDSLQTYWAEGPGLGERLVHAVNGTDPDEAGIAGRELVLKILYPPLNMFFRFVERDVAAFNEALVQALQLHKDYWAADEERAETTASAVALGPLAVACLAYDAGIPIDVESDYLPRHVLVRSWVGEFET</sequence>
<name>A0A7W9Q5T8_9ACTN</name>
<dbReference type="InterPro" id="IPR029074">
    <property type="entry name" value="Imm49"/>
</dbReference>
<comment type="caution">
    <text evidence="2">The sequence shown here is derived from an EMBL/GenBank/DDBJ whole genome shotgun (WGS) entry which is preliminary data.</text>
</comment>
<dbReference type="EMBL" id="JACHJL010000002">
    <property type="protein sequence ID" value="MBB5933924.1"/>
    <property type="molecule type" value="Genomic_DNA"/>
</dbReference>
<feature type="region of interest" description="Disordered" evidence="1">
    <location>
        <begin position="1"/>
        <end position="30"/>
    </location>
</feature>
<evidence type="ECO:0008006" key="4">
    <source>
        <dbReference type="Google" id="ProtNLM"/>
    </source>
</evidence>
<evidence type="ECO:0000256" key="1">
    <source>
        <dbReference type="SAM" id="MobiDB-lite"/>
    </source>
</evidence>